<dbReference type="Proteomes" id="UP000504629">
    <property type="component" value="Unplaced"/>
</dbReference>
<dbReference type="RefSeq" id="XP_028040360.1">
    <property type="nucleotide sequence ID" value="XM_028184559.1"/>
</dbReference>
<evidence type="ECO:0000259" key="3">
    <source>
        <dbReference type="PROSITE" id="PS50158"/>
    </source>
</evidence>
<evidence type="ECO:0000256" key="2">
    <source>
        <dbReference type="SAM" id="MobiDB-lite"/>
    </source>
</evidence>
<organism evidence="4 5">
    <name type="scientific">Bombyx mandarina</name>
    <name type="common">Wild silk moth</name>
    <name type="synonym">Wild silkworm</name>
    <dbReference type="NCBI Taxonomy" id="7092"/>
    <lineage>
        <taxon>Eukaryota</taxon>
        <taxon>Metazoa</taxon>
        <taxon>Ecdysozoa</taxon>
        <taxon>Arthropoda</taxon>
        <taxon>Hexapoda</taxon>
        <taxon>Insecta</taxon>
        <taxon>Pterygota</taxon>
        <taxon>Neoptera</taxon>
        <taxon>Endopterygota</taxon>
        <taxon>Lepidoptera</taxon>
        <taxon>Glossata</taxon>
        <taxon>Ditrysia</taxon>
        <taxon>Bombycoidea</taxon>
        <taxon>Bombycidae</taxon>
        <taxon>Bombycinae</taxon>
        <taxon>Bombyx</taxon>
    </lineage>
</organism>
<dbReference type="Gene3D" id="4.10.60.10">
    <property type="entry name" value="Zinc finger, CCHC-type"/>
    <property type="match status" value="1"/>
</dbReference>
<dbReference type="GeneID" id="114250610"/>
<dbReference type="AlphaFoldDB" id="A0A6J2KEE0"/>
<dbReference type="GO" id="GO:0003676">
    <property type="term" value="F:nucleic acid binding"/>
    <property type="evidence" value="ECO:0007669"/>
    <property type="project" value="InterPro"/>
</dbReference>
<dbReference type="InterPro" id="IPR036875">
    <property type="entry name" value="Znf_CCHC_sf"/>
</dbReference>
<keyword evidence="1" id="KW-0863">Zinc-finger</keyword>
<dbReference type="GO" id="GO:0008270">
    <property type="term" value="F:zinc ion binding"/>
    <property type="evidence" value="ECO:0007669"/>
    <property type="project" value="UniProtKB-KW"/>
</dbReference>
<feature type="region of interest" description="Disordered" evidence="2">
    <location>
        <begin position="1"/>
        <end position="76"/>
    </location>
</feature>
<evidence type="ECO:0000313" key="5">
    <source>
        <dbReference type="RefSeq" id="XP_028040360.1"/>
    </source>
</evidence>
<feature type="compositionally biased region" description="Low complexity" evidence="2">
    <location>
        <begin position="1"/>
        <end position="10"/>
    </location>
</feature>
<feature type="domain" description="CCHC-type" evidence="3">
    <location>
        <begin position="281"/>
        <end position="294"/>
    </location>
</feature>
<dbReference type="PROSITE" id="PS50158">
    <property type="entry name" value="ZF_CCHC"/>
    <property type="match status" value="1"/>
</dbReference>
<dbReference type="InterPro" id="IPR001878">
    <property type="entry name" value="Znf_CCHC"/>
</dbReference>
<accession>A0A6J2KEE0</accession>
<dbReference type="SUPFAM" id="SSF57756">
    <property type="entry name" value="Retrovirus zinc finger-like domains"/>
    <property type="match status" value="1"/>
</dbReference>
<evidence type="ECO:0000313" key="4">
    <source>
        <dbReference type="Proteomes" id="UP000504629"/>
    </source>
</evidence>
<evidence type="ECO:0000256" key="1">
    <source>
        <dbReference type="PROSITE-ProRule" id="PRU00047"/>
    </source>
</evidence>
<feature type="compositionally biased region" description="Basic residues" evidence="2">
    <location>
        <begin position="62"/>
        <end position="74"/>
    </location>
</feature>
<gene>
    <name evidence="5" type="primary">LOC114250610</name>
</gene>
<keyword evidence="1" id="KW-0479">Metal-binding</keyword>
<name>A0A6J2KEE0_BOMMA</name>
<keyword evidence="1" id="KW-0862">Zinc</keyword>
<proteinExistence type="predicted"/>
<sequence length="313" mass="33192">MNATKQAQTPQPRPLPPAPSNMNEAWTTVVRRGGRKAQASLDPRLVPAAAAPQAMGRTVAGTKKKGRKPRKPRAPRSAAVVLELLPAAKEKGLTYGEVMAQARCSVDIDAIGVEGGIRVRHTANGARLLECPGADSGVAADKLATRLREILPDSQVVRIERPVRMAEIKVTGLDECATKVEVAAAIASQGNCALAQVKVGELRSCYSGTFTVWARCPVQAAILLATPPQGRPADSPGKLRVGWVIAHVQLQEARPWRCLRCFGTGHGLARCPSSVDRSGLCFRCGQPGHKAASCTAAAPHCVLCDAVKRRALF</sequence>
<dbReference type="KEGG" id="bman:114250610"/>
<reference evidence="5" key="1">
    <citation type="submission" date="2025-08" db="UniProtKB">
        <authorList>
            <consortium name="RefSeq"/>
        </authorList>
    </citation>
    <scope>IDENTIFICATION</scope>
    <source>
        <tissue evidence="5">Silk gland</tissue>
    </source>
</reference>
<dbReference type="Pfam" id="PF00098">
    <property type="entry name" value="zf-CCHC"/>
    <property type="match status" value="1"/>
</dbReference>
<keyword evidence="4" id="KW-1185">Reference proteome</keyword>
<protein>
    <submittedName>
        <fullName evidence="5">Uncharacterized protein LOC114250610</fullName>
    </submittedName>
</protein>
<dbReference type="SMART" id="SM00343">
    <property type="entry name" value="ZnF_C2HC"/>
    <property type="match status" value="2"/>
</dbReference>
<dbReference type="OrthoDB" id="427960at2759"/>